<reference evidence="1 2" key="1">
    <citation type="submission" date="2024-05" db="EMBL/GenBank/DDBJ databases">
        <authorList>
            <person name="Park S."/>
        </authorList>
    </citation>
    <scope>NUCLEOTIDE SEQUENCE [LARGE SCALE GENOMIC DNA]</scope>
    <source>
        <strain evidence="1 2">DGU5</strain>
    </source>
</reference>
<accession>A0ABV0CZ78</accession>
<dbReference type="EMBL" id="JBDLBR010000004">
    <property type="protein sequence ID" value="MEN7537992.1"/>
    <property type="molecule type" value="Genomic_DNA"/>
</dbReference>
<proteinExistence type="predicted"/>
<sequence length="41" mass="4483">MEPGATRDVAIDKSACLETSHATTNDDPTYVVDAWRTYPAL</sequence>
<organism evidence="1 2">
    <name type="scientific">Aurantiacibacter flavus</name>
    <dbReference type="NCBI Taxonomy" id="3145232"/>
    <lineage>
        <taxon>Bacteria</taxon>
        <taxon>Pseudomonadati</taxon>
        <taxon>Pseudomonadota</taxon>
        <taxon>Alphaproteobacteria</taxon>
        <taxon>Sphingomonadales</taxon>
        <taxon>Erythrobacteraceae</taxon>
        <taxon>Aurantiacibacter</taxon>
    </lineage>
</organism>
<comment type="caution">
    <text evidence="1">The sequence shown here is derived from an EMBL/GenBank/DDBJ whole genome shotgun (WGS) entry which is preliminary data.</text>
</comment>
<evidence type="ECO:0000313" key="1">
    <source>
        <dbReference type="EMBL" id="MEN7537992.1"/>
    </source>
</evidence>
<dbReference type="Proteomes" id="UP001484535">
    <property type="component" value="Unassembled WGS sequence"/>
</dbReference>
<evidence type="ECO:0000313" key="2">
    <source>
        <dbReference type="Proteomes" id="UP001484535"/>
    </source>
</evidence>
<keyword evidence="2" id="KW-1185">Reference proteome</keyword>
<name>A0ABV0CZ78_9SPHN</name>
<gene>
    <name evidence="1" type="ORF">ABDJ38_12490</name>
</gene>
<protein>
    <submittedName>
        <fullName evidence="1">Uncharacterized protein</fullName>
    </submittedName>
</protein>